<keyword evidence="2 4" id="KW-0378">Hydrolase</keyword>
<accession>A0A929F7K3</accession>
<evidence type="ECO:0000259" key="3">
    <source>
        <dbReference type="Pfam" id="PF07859"/>
    </source>
</evidence>
<name>A0A929F7K3_LEPEC</name>
<dbReference type="InterPro" id="IPR013094">
    <property type="entry name" value="AB_hydrolase_3"/>
</dbReference>
<comment type="caution">
    <text evidence="4">The sequence shown here is derived from an EMBL/GenBank/DDBJ whole genome shotgun (WGS) entry which is preliminary data.</text>
</comment>
<comment type="similarity">
    <text evidence="1">Belongs to the 'GDXG' lipolytic enzyme family.</text>
</comment>
<proteinExistence type="inferred from homology"/>
<evidence type="ECO:0000256" key="2">
    <source>
        <dbReference type="ARBA" id="ARBA00022801"/>
    </source>
</evidence>
<organism evidence="4 5">
    <name type="scientific">Leptolyngbya cf. ectocarpi LEGE 11479</name>
    <dbReference type="NCBI Taxonomy" id="1828722"/>
    <lineage>
        <taxon>Bacteria</taxon>
        <taxon>Bacillati</taxon>
        <taxon>Cyanobacteriota</taxon>
        <taxon>Cyanophyceae</taxon>
        <taxon>Leptolyngbyales</taxon>
        <taxon>Leptolyngbyaceae</taxon>
        <taxon>Leptolyngbya group</taxon>
        <taxon>Leptolyngbya</taxon>
    </lineage>
</organism>
<dbReference type="RefSeq" id="WP_193994729.1">
    <property type="nucleotide sequence ID" value="NZ_JADEXP010000202.1"/>
</dbReference>
<protein>
    <submittedName>
        <fullName evidence="4">Alpha/beta hydrolase</fullName>
    </submittedName>
</protein>
<dbReference type="InterPro" id="IPR029058">
    <property type="entry name" value="AB_hydrolase_fold"/>
</dbReference>
<dbReference type="Pfam" id="PF07859">
    <property type="entry name" value="Abhydrolase_3"/>
    <property type="match status" value="1"/>
</dbReference>
<reference evidence="4" key="1">
    <citation type="submission" date="2020-10" db="EMBL/GenBank/DDBJ databases">
        <authorList>
            <person name="Castelo-Branco R."/>
            <person name="Eusebio N."/>
            <person name="Adriana R."/>
            <person name="Vieira A."/>
            <person name="Brugerolle De Fraissinette N."/>
            <person name="Rezende De Castro R."/>
            <person name="Schneider M.P."/>
            <person name="Vasconcelos V."/>
            <person name="Leao P.N."/>
        </authorList>
    </citation>
    <scope>NUCLEOTIDE SEQUENCE</scope>
    <source>
        <strain evidence="4">LEGE 11479</strain>
    </source>
</reference>
<keyword evidence="5" id="KW-1185">Reference proteome</keyword>
<dbReference type="SUPFAM" id="SSF53474">
    <property type="entry name" value="alpha/beta-Hydrolases"/>
    <property type="match status" value="1"/>
</dbReference>
<dbReference type="AlphaFoldDB" id="A0A929F7K3"/>
<dbReference type="EMBL" id="JADEXP010000202">
    <property type="protein sequence ID" value="MBE9068795.1"/>
    <property type="molecule type" value="Genomic_DNA"/>
</dbReference>
<dbReference type="InterPro" id="IPR050300">
    <property type="entry name" value="GDXG_lipolytic_enzyme"/>
</dbReference>
<evidence type="ECO:0000313" key="4">
    <source>
        <dbReference type="EMBL" id="MBE9068795.1"/>
    </source>
</evidence>
<dbReference type="Gene3D" id="3.40.50.1820">
    <property type="entry name" value="alpha/beta hydrolase"/>
    <property type="match status" value="1"/>
</dbReference>
<evidence type="ECO:0000313" key="5">
    <source>
        <dbReference type="Proteomes" id="UP000615026"/>
    </source>
</evidence>
<dbReference type="InterPro" id="IPR002168">
    <property type="entry name" value="Lipase_GDXG_HIS_AS"/>
</dbReference>
<dbReference type="PROSITE" id="PS01173">
    <property type="entry name" value="LIPASE_GDXG_HIS"/>
    <property type="match status" value="1"/>
</dbReference>
<feature type="domain" description="Alpha/beta hydrolase fold-3" evidence="3">
    <location>
        <begin position="89"/>
        <end position="296"/>
    </location>
</feature>
<dbReference type="GO" id="GO:0016787">
    <property type="term" value="F:hydrolase activity"/>
    <property type="evidence" value="ECO:0007669"/>
    <property type="project" value="UniProtKB-KW"/>
</dbReference>
<sequence length="327" mass="35651">MKDDIFAKMTEDTRALVQQMQANASPSPNADFVLSARDGYRQIISLAGSVEEVETIEHYQVTTATPAIPVRLYRPRRPQSEGASPLPALVYFHGGGFISGDFDTHDRPLRALANASGCVIVAVKYRLAPEFPFPAAPDDCFAALQWVIQQAKELRIDASKVAVGGDSAGGLLATVVCLMCRDRNLSQPIAQILIYPNTDLAIDTASWHELDFLHPAQSRENFLSQVAMYVPEPHQRGQPYTSPLRAPDLSGLAPALMITAELDAQCDEGEAYAQRLRAASCLVTHTHYPGVLHGFFQMGGVIASGRVAITEIASYLRLHCRYGRSAV</sequence>
<gene>
    <name evidence="4" type="ORF">IQ260_19300</name>
</gene>
<dbReference type="PANTHER" id="PTHR48081:SF8">
    <property type="entry name" value="ALPHA_BETA HYDROLASE FOLD-3 DOMAIN-CONTAINING PROTEIN-RELATED"/>
    <property type="match status" value="1"/>
</dbReference>
<dbReference type="Proteomes" id="UP000615026">
    <property type="component" value="Unassembled WGS sequence"/>
</dbReference>
<evidence type="ECO:0000256" key="1">
    <source>
        <dbReference type="ARBA" id="ARBA00010515"/>
    </source>
</evidence>
<dbReference type="PANTHER" id="PTHR48081">
    <property type="entry name" value="AB HYDROLASE SUPERFAMILY PROTEIN C4A8.06C"/>
    <property type="match status" value="1"/>
</dbReference>